<dbReference type="InterPro" id="IPR026749">
    <property type="entry name" value="Tmem135"/>
</dbReference>
<feature type="transmembrane region" description="Helical" evidence="1">
    <location>
        <begin position="301"/>
        <end position="320"/>
    </location>
</feature>
<proteinExistence type="predicted"/>
<keyword evidence="1" id="KW-0812">Transmembrane</keyword>
<feature type="transmembrane region" description="Helical" evidence="1">
    <location>
        <begin position="329"/>
        <end position="346"/>
    </location>
</feature>
<dbReference type="EMBL" id="VSWD01000007">
    <property type="protein sequence ID" value="KAK3096698.1"/>
    <property type="molecule type" value="Genomic_DNA"/>
</dbReference>
<protein>
    <recommendedName>
        <fullName evidence="4">Transmembrane protein 135 N-terminal domain-containing protein</fullName>
    </recommendedName>
</protein>
<feature type="transmembrane region" description="Helical" evidence="1">
    <location>
        <begin position="271"/>
        <end position="289"/>
    </location>
</feature>
<feature type="transmembrane region" description="Helical" evidence="1">
    <location>
        <begin position="123"/>
        <end position="144"/>
    </location>
</feature>
<dbReference type="AlphaFoldDB" id="A0AA88Y2B9"/>
<keyword evidence="3" id="KW-1185">Reference proteome</keyword>
<evidence type="ECO:0000256" key="1">
    <source>
        <dbReference type="SAM" id="Phobius"/>
    </source>
</evidence>
<keyword evidence="1" id="KW-0472">Membrane</keyword>
<evidence type="ECO:0000313" key="3">
    <source>
        <dbReference type="Proteomes" id="UP001186944"/>
    </source>
</evidence>
<organism evidence="2 3">
    <name type="scientific">Pinctada imbricata</name>
    <name type="common">Atlantic pearl-oyster</name>
    <name type="synonym">Pinctada martensii</name>
    <dbReference type="NCBI Taxonomy" id="66713"/>
    <lineage>
        <taxon>Eukaryota</taxon>
        <taxon>Metazoa</taxon>
        <taxon>Spiralia</taxon>
        <taxon>Lophotrochozoa</taxon>
        <taxon>Mollusca</taxon>
        <taxon>Bivalvia</taxon>
        <taxon>Autobranchia</taxon>
        <taxon>Pteriomorphia</taxon>
        <taxon>Pterioida</taxon>
        <taxon>Pterioidea</taxon>
        <taxon>Pteriidae</taxon>
        <taxon>Pinctada</taxon>
    </lineage>
</organism>
<sequence>MDDEEQDDTGLEPEWRELLRDVTRRFGRRFAKGFMSGVALHAGVKFVSALMRNPFRENIPHTLRNLISTDSLRFASFLGLYPSVYELVKDLVQRYRLKKDGFNNTVAGGIAGLTIILEEPTRRRVFCLFAIARAFGALISTLVARKKLPEIPYSETILFCLCCAFLVYCTALNPQLLFTGYYYSVLKWSRDYTDKKLSILFRSKGDRFLTCQEVGLHKEGCTTHALKDFIRSFPGFAKLYLPIHITPILVFRRKLLMERPLRVLKSLVKNVIFSTAFLASMASLAKYVICLLRNQMGRPPPLPAFIPAIGGAVCGLSVLFERANRRKELSLFLIPHSLYALYLWGLEKKLLRHIRFSSVVLFSVSMMSVMHAYEREPESLSLLINGVLKYFVGESSNVRLRPKRVKTFSEMLS</sequence>
<dbReference type="PANTHER" id="PTHR12459">
    <property type="entry name" value="TRANSMEMBRANE PROTEIN 135-RELATED"/>
    <property type="match status" value="1"/>
</dbReference>
<comment type="caution">
    <text evidence="2">The sequence shown here is derived from an EMBL/GenBank/DDBJ whole genome shotgun (WGS) entry which is preliminary data.</text>
</comment>
<feature type="transmembrane region" description="Helical" evidence="1">
    <location>
        <begin position="156"/>
        <end position="183"/>
    </location>
</feature>
<dbReference type="Proteomes" id="UP001186944">
    <property type="component" value="Unassembled WGS sequence"/>
</dbReference>
<dbReference type="PANTHER" id="PTHR12459:SF6">
    <property type="entry name" value="GB|AAD46013.1"/>
    <property type="match status" value="1"/>
</dbReference>
<accession>A0AA88Y2B9</accession>
<keyword evidence="1" id="KW-1133">Transmembrane helix</keyword>
<gene>
    <name evidence="2" type="ORF">FSP39_002508</name>
</gene>
<evidence type="ECO:0000313" key="2">
    <source>
        <dbReference type="EMBL" id="KAK3096698.1"/>
    </source>
</evidence>
<reference evidence="2" key="1">
    <citation type="submission" date="2019-08" db="EMBL/GenBank/DDBJ databases">
        <title>The improved chromosome-level genome for the pearl oyster Pinctada fucata martensii using PacBio sequencing and Hi-C.</title>
        <authorList>
            <person name="Zheng Z."/>
        </authorList>
    </citation>
    <scope>NUCLEOTIDE SEQUENCE</scope>
    <source>
        <strain evidence="2">ZZ-2019</strain>
        <tissue evidence="2">Adductor muscle</tissue>
    </source>
</reference>
<evidence type="ECO:0008006" key="4">
    <source>
        <dbReference type="Google" id="ProtNLM"/>
    </source>
</evidence>
<name>A0AA88Y2B9_PINIB</name>